<dbReference type="InterPro" id="IPR006115">
    <property type="entry name" value="6PGDH_NADP-bd"/>
</dbReference>
<accession>A0A834U272</accession>
<feature type="domain" description="6-phosphogluconate dehydrogenase NADP-binding" evidence="1">
    <location>
        <begin position="30"/>
        <end position="109"/>
    </location>
</feature>
<organism evidence="2 3">
    <name type="scientific">Senna tora</name>
    <dbReference type="NCBI Taxonomy" id="362788"/>
    <lineage>
        <taxon>Eukaryota</taxon>
        <taxon>Viridiplantae</taxon>
        <taxon>Streptophyta</taxon>
        <taxon>Embryophyta</taxon>
        <taxon>Tracheophyta</taxon>
        <taxon>Spermatophyta</taxon>
        <taxon>Magnoliopsida</taxon>
        <taxon>eudicotyledons</taxon>
        <taxon>Gunneridae</taxon>
        <taxon>Pentapetalae</taxon>
        <taxon>rosids</taxon>
        <taxon>fabids</taxon>
        <taxon>Fabales</taxon>
        <taxon>Fabaceae</taxon>
        <taxon>Caesalpinioideae</taxon>
        <taxon>Cassia clade</taxon>
        <taxon>Senna</taxon>
    </lineage>
</organism>
<name>A0A834U272_9FABA</name>
<dbReference type="AlphaFoldDB" id="A0A834U272"/>
<dbReference type="InterPro" id="IPR036291">
    <property type="entry name" value="NAD(P)-bd_dom_sf"/>
</dbReference>
<dbReference type="PANTHER" id="PTHR43060">
    <property type="entry name" value="3-HYDROXYISOBUTYRATE DEHYDROGENASE-LIKE 1, MITOCHONDRIAL-RELATED"/>
    <property type="match status" value="1"/>
</dbReference>
<keyword evidence="3" id="KW-1185">Reference proteome</keyword>
<dbReference type="GO" id="GO:0016616">
    <property type="term" value="F:oxidoreductase activity, acting on the CH-OH group of donors, NAD or NADP as acceptor"/>
    <property type="evidence" value="ECO:0007669"/>
    <property type="project" value="UniProtKB-ARBA"/>
</dbReference>
<evidence type="ECO:0000313" key="2">
    <source>
        <dbReference type="EMBL" id="KAF7831571.1"/>
    </source>
</evidence>
<dbReference type="Proteomes" id="UP000634136">
    <property type="component" value="Unassembled WGS sequence"/>
</dbReference>
<sequence>MVTLYPTPIDPTLTRVGWIGIGVMGAAMGAHLVDSPAEVARASNIVFTMLGHPSDVRPIVLQHPASLLSGLSPNSVTVDMTNSHLDLAREIFAAARAKNCWSVDAPVSGVTLVREMES</sequence>
<comment type="caution">
    <text evidence="2">The sequence shown here is derived from an EMBL/GenBank/DDBJ whole genome shotgun (WGS) entry which is preliminary data.</text>
</comment>
<dbReference type="EMBL" id="JAAIUW010000005">
    <property type="protein sequence ID" value="KAF7831571.1"/>
    <property type="molecule type" value="Genomic_DNA"/>
</dbReference>
<dbReference type="Pfam" id="PF03446">
    <property type="entry name" value="NAD_binding_2"/>
    <property type="match status" value="1"/>
</dbReference>
<dbReference type="PANTHER" id="PTHR43060:SF13">
    <property type="entry name" value="3-HYDROXYISOBUTYRATE DEHYDROGENASE-LIKE 2, MITOCHONDRIAL-RELATED"/>
    <property type="match status" value="1"/>
</dbReference>
<proteinExistence type="predicted"/>
<dbReference type="OrthoDB" id="435038at2759"/>
<evidence type="ECO:0000313" key="3">
    <source>
        <dbReference type="Proteomes" id="UP000634136"/>
    </source>
</evidence>
<reference evidence="2" key="1">
    <citation type="submission" date="2020-09" db="EMBL/GenBank/DDBJ databases">
        <title>Genome-Enabled Discovery of Anthraquinone Biosynthesis in Senna tora.</title>
        <authorList>
            <person name="Kang S.-H."/>
            <person name="Pandey R.P."/>
            <person name="Lee C.-M."/>
            <person name="Sim J.-S."/>
            <person name="Jeong J.-T."/>
            <person name="Choi B.-S."/>
            <person name="Jung M."/>
            <person name="Ginzburg D."/>
            <person name="Zhao K."/>
            <person name="Won S.Y."/>
            <person name="Oh T.-J."/>
            <person name="Yu Y."/>
            <person name="Kim N.-H."/>
            <person name="Lee O.R."/>
            <person name="Lee T.-H."/>
            <person name="Bashyal P."/>
            <person name="Kim T.-S."/>
            <person name="Lee W.-H."/>
            <person name="Kawkins C."/>
            <person name="Kim C.-K."/>
            <person name="Kim J.S."/>
            <person name="Ahn B.O."/>
            <person name="Rhee S.Y."/>
            <person name="Sohng J.K."/>
        </authorList>
    </citation>
    <scope>NUCLEOTIDE SEQUENCE</scope>
    <source>
        <tissue evidence="2">Leaf</tissue>
    </source>
</reference>
<protein>
    <submittedName>
        <fullName evidence="2">Putative 3-hydroxyisobutyrate dehydrogenase-like 2, mitochondrial</fullName>
    </submittedName>
</protein>
<dbReference type="Gene3D" id="3.40.50.720">
    <property type="entry name" value="NAD(P)-binding Rossmann-like Domain"/>
    <property type="match status" value="1"/>
</dbReference>
<evidence type="ECO:0000259" key="1">
    <source>
        <dbReference type="Pfam" id="PF03446"/>
    </source>
</evidence>
<dbReference type="SUPFAM" id="SSF51735">
    <property type="entry name" value="NAD(P)-binding Rossmann-fold domains"/>
    <property type="match status" value="1"/>
</dbReference>
<dbReference type="GO" id="GO:0050661">
    <property type="term" value="F:NADP binding"/>
    <property type="evidence" value="ECO:0007669"/>
    <property type="project" value="InterPro"/>
</dbReference>
<gene>
    <name evidence="2" type="ORF">G2W53_013904</name>
</gene>